<organism evidence="1 2">
    <name type="scientific">Cricetulus griseus</name>
    <name type="common">Chinese hamster</name>
    <name type="synonym">Cricetulus barabensis griseus</name>
    <dbReference type="NCBI Taxonomy" id="10029"/>
    <lineage>
        <taxon>Eukaryota</taxon>
        <taxon>Metazoa</taxon>
        <taxon>Chordata</taxon>
        <taxon>Craniata</taxon>
        <taxon>Vertebrata</taxon>
        <taxon>Euteleostomi</taxon>
        <taxon>Mammalia</taxon>
        <taxon>Eutheria</taxon>
        <taxon>Euarchontoglires</taxon>
        <taxon>Glires</taxon>
        <taxon>Rodentia</taxon>
        <taxon>Myomorpha</taxon>
        <taxon>Muroidea</taxon>
        <taxon>Cricetidae</taxon>
        <taxon>Cricetinae</taxon>
        <taxon>Cricetulus</taxon>
    </lineage>
</organism>
<reference evidence="2" key="1">
    <citation type="journal article" date="2011" name="Nat. Biotechnol.">
        <title>The genomic sequence of the Chinese hamster ovary (CHO)-K1 cell line.</title>
        <authorList>
            <person name="Xu X."/>
            <person name="Nagarajan H."/>
            <person name="Lewis N.E."/>
            <person name="Pan S."/>
            <person name="Cai Z."/>
            <person name="Liu X."/>
            <person name="Chen W."/>
            <person name="Xie M."/>
            <person name="Wang W."/>
            <person name="Hammond S."/>
            <person name="Andersen M.R."/>
            <person name="Neff N."/>
            <person name="Passarelli B."/>
            <person name="Koh W."/>
            <person name="Fan H.C."/>
            <person name="Wang J."/>
            <person name="Gui Y."/>
            <person name="Lee K.H."/>
            <person name="Betenbaugh M.J."/>
            <person name="Quake S.R."/>
            <person name="Famili I."/>
            <person name="Palsson B.O."/>
            <person name="Wang J."/>
        </authorList>
    </citation>
    <scope>NUCLEOTIDE SEQUENCE [LARGE SCALE GENOMIC DNA]</scope>
    <source>
        <strain evidence="2">CHO K1 cell line</strain>
    </source>
</reference>
<accession>G3HD43</accession>
<name>G3HD43_CRIGR</name>
<evidence type="ECO:0000313" key="1">
    <source>
        <dbReference type="EMBL" id="EGV98660.1"/>
    </source>
</evidence>
<sequence length="52" mass="6002">MHHVSLGPSPTVYYRNITQDQELSGNKTMSKQTNLSSKYLQKVPERTELHNN</sequence>
<dbReference type="Proteomes" id="UP000001075">
    <property type="component" value="Unassembled WGS sequence"/>
</dbReference>
<dbReference type="AlphaFoldDB" id="G3HD43"/>
<dbReference type="InParanoid" id="G3HD43"/>
<dbReference type="EMBL" id="JH000288">
    <property type="protein sequence ID" value="EGV98660.1"/>
    <property type="molecule type" value="Genomic_DNA"/>
</dbReference>
<gene>
    <name evidence="1" type="ORF">I79_008417</name>
</gene>
<protein>
    <submittedName>
        <fullName evidence="1">Uncharacterized protein</fullName>
    </submittedName>
</protein>
<proteinExistence type="predicted"/>
<evidence type="ECO:0000313" key="2">
    <source>
        <dbReference type="Proteomes" id="UP000001075"/>
    </source>
</evidence>